<organism evidence="8 9">
    <name type="scientific">Sinorhizobium americanum</name>
    <dbReference type="NCBI Taxonomy" id="194963"/>
    <lineage>
        <taxon>Bacteria</taxon>
        <taxon>Pseudomonadati</taxon>
        <taxon>Pseudomonadota</taxon>
        <taxon>Alphaproteobacteria</taxon>
        <taxon>Hyphomicrobiales</taxon>
        <taxon>Rhizobiaceae</taxon>
        <taxon>Sinorhizobium/Ensifer group</taxon>
        <taxon>Sinorhizobium</taxon>
    </lineage>
</organism>
<dbReference type="Gene3D" id="3.40.50.620">
    <property type="entry name" value="HUPs"/>
    <property type="match status" value="2"/>
</dbReference>
<comment type="catalytic activity">
    <reaction evidence="7">
        <text>L-aspartate + L-glutamine + ATP + H2O = L-asparagine + L-glutamate + AMP + diphosphate + H(+)</text>
        <dbReference type="Rhea" id="RHEA:12228"/>
        <dbReference type="ChEBI" id="CHEBI:15377"/>
        <dbReference type="ChEBI" id="CHEBI:15378"/>
        <dbReference type="ChEBI" id="CHEBI:29985"/>
        <dbReference type="ChEBI" id="CHEBI:29991"/>
        <dbReference type="ChEBI" id="CHEBI:30616"/>
        <dbReference type="ChEBI" id="CHEBI:33019"/>
        <dbReference type="ChEBI" id="CHEBI:58048"/>
        <dbReference type="ChEBI" id="CHEBI:58359"/>
        <dbReference type="ChEBI" id="CHEBI:456215"/>
        <dbReference type="EC" id="6.3.5.4"/>
    </reaction>
</comment>
<dbReference type="AlphaFoldDB" id="A0A1L3LWK7"/>
<evidence type="ECO:0000256" key="2">
    <source>
        <dbReference type="ARBA" id="ARBA00005752"/>
    </source>
</evidence>
<dbReference type="InterPro" id="IPR006426">
    <property type="entry name" value="Asn_synth_AEB"/>
</dbReference>
<dbReference type="InterPro" id="IPR029055">
    <property type="entry name" value="Ntn_hydrolases_N"/>
</dbReference>
<dbReference type="GO" id="GO:0004066">
    <property type="term" value="F:asparagine synthase (glutamine-hydrolyzing) activity"/>
    <property type="evidence" value="ECO:0007669"/>
    <property type="project" value="UniProtKB-EC"/>
</dbReference>
<dbReference type="Proteomes" id="UP000182306">
    <property type="component" value="Plasmid C"/>
</dbReference>
<dbReference type="PROSITE" id="PS51278">
    <property type="entry name" value="GATASE_TYPE_2"/>
    <property type="match status" value="1"/>
</dbReference>
<dbReference type="OrthoDB" id="9763290at2"/>
<geneLocation type="plasmid" evidence="8 9">
    <name>C</name>
</geneLocation>
<dbReference type="SUPFAM" id="SSF52402">
    <property type="entry name" value="Adenine nucleotide alpha hydrolases-like"/>
    <property type="match status" value="1"/>
</dbReference>
<dbReference type="NCBIfam" id="TIGR01536">
    <property type="entry name" value="asn_synth_AEB"/>
    <property type="match status" value="1"/>
</dbReference>
<dbReference type="GO" id="GO:0005524">
    <property type="term" value="F:ATP binding"/>
    <property type="evidence" value="ECO:0007669"/>
    <property type="project" value="UniProtKB-KW"/>
</dbReference>
<dbReference type="InterPro" id="IPR033738">
    <property type="entry name" value="AsnB_N"/>
</dbReference>
<name>A0A1L3LWK7_9HYPH</name>
<dbReference type="Pfam" id="PF00733">
    <property type="entry name" value="Asn_synthase"/>
    <property type="match status" value="1"/>
</dbReference>
<dbReference type="CDD" id="cd01991">
    <property type="entry name" value="Asn_synthase_B_C"/>
    <property type="match status" value="1"/>
</dbReference>
<dbReference type="EC" id="6.3.5.4" evidence="3"/>
<protein>
    <recommendedName>
        <fullName evidence="3">asparagine synthase (glutamine-hydrolyzing)</fullName>
        <ecNumber evidence="3">6.3.5.4</ecNumber>
    </recommendedName>
</protein>
<evidence type="ECO:0000256" key="6">
    <source>
        <dbReference type="ARBA" id="ARBA00022962"/>
    </source>
</evidence>
<evidence type="ECO:0000256" key="3">
    <source>
        <dbReference type="ARBA" id="ARBA00012737"/>
    </source>
</evidence>
<dbReference type="RefSeq" id="WP_064254235.1">
    <property type="nucleotide sequence ID" value="NZ_CP013110.1"/>
</dbReference>
<evidence type="ECO:0000256" key="4">
    <source>
        <dbReference type="ARBA" id="ARBA00022741"/>
    </source>
</evidence>
<dbReference type="PANTHER" id="PTHR43284">
    <property type="entry name" value="ASPARAGINE SYNTHETASE (GLUTAMINE-HYDROLYZING)"/>
    <property type="match status" value="1"/>
</dbReference>
<dbReference type="GO" id="GO:0006529">
    <property type="term" value="P:asparagine biosynthetic process"/>
    <property type="evidence" value="ECO:0007669"/>
    <property type="project" value="InterPro"/>
</dbReference>
<accession>A0A1L3LWK7</accession>
<gene>
    <name evidence="8" type="ORF">SAMCFNEI73_pC0783</name>
</gene>
<keyword evidence="9" id="KW-1185">Reference proteome</keyword>
<dbReference type="SUPFAM" id="SSF56235">
    <property type="entry name" value="N-terminal nucleophile aminohydrolases (Ntn hydrolases)"/>
    <property type="match status" value="1"/>
</dbReference>
<dbReference type="EMBL" id="CP013110">
    <property type="protein sequence ID" value="APG94499.1"/>
    <property type="molecule type" value="Genomic_DNA"/>
</dbReference>
<keyword evidence="8" id="KW-0614">Plasmid</keyword>
<dbReference type="Gene3D" id="3.60.20.10">
    <property type="entry name" value="Glutamine Phosphoribosylpyrophosphate, subunit 1, domain 1"/>
    <property type="match status" value="1"/>
</dbReference>
<evidence type="ECO:0000313" key="9">
    <source>
        <dbReference type="Proteomes" id="UP000182306"/>
    </source>
</evidence>
<keyword evidence="8" id="KW-0436">Ligase</keyword>
<dbReference type="GO" id="GO:0005829">
    <property type="term" value="C:cytosol"/>
    <property type="evidence" value="ECO:0007669"/>
    <property type="project" value="TreeGrafter"/>
</dbReference>
<comment type="similarity">
    <text evidence="2">Belongs to the asparagine synthetase family.</text>
</comment>
<evidence type="ECO:0000256" key="5">
    <source>
        <dbReference type="ARBA" id="ARBA00022840"/>
    </source>
</evidence>
<dbReference type="InterPro" id="IPR017932">
    <property type="entry name" value="GATase_2_dom"/>
</dbReference>
<dbReference type="CDD" id="cd00712">
    <property type="entry name" value="AsnB"/>
    <property type="match status" value="1"/>
</dbReference>
<comment type="pathway">
    <text evidence="1">Amino-acid biosynthesis; L-asparagine biosynthesis; L-asparagine from L-aspartate (L-Gln route): step 1/1.</text>
</comment>
<dbReference type="InterPro" id="IPR051786">
    <property type="entry name" value="ASN_synthetase/amidase"/>
</dbReference>
<evidence type="ECO:0000256" key="1">
    <source>
        <dbReference type="ARBA" id="ARBA00005187"/>
    </source>
</evidence>
<dbReference type="Pfam" id="PF13522">
    <property type="entry name" value="GATase_6"/>
    <property type="match status" value="1"/>
</dbReference>
<dbReference type="PANTHER" id="PTHR43284:SF1">
    <property type="entry name" value="ASPARAGINE SYNTHETASE"/>
    <property type="match status" value="1"/>
</dbReference>
<sequence>MCGIAGLIDYAQHGGGEAAQILTRMTDTLAHRGPDALGTWLDRDGRVGLGHRRLSIIDLSPTGAQPMHSSSGRYSIVFNGEIYGFLDLRAALEEQGARFRGHADTEVLLEAIEAYGLESALQRCNGMFAFALYDSVTRQIIFARDRIGKKPLYIGISKSGVAFGSELKSIRAHPSFHSVEVDTEAATLFLRYGYVPTPYSIYRGIFKLPHGSWLSLSVDTPPASAAAALSEARSYWDAFEAVERGYAQRIECPGEALDALDAELKRAVSERLVSDVPVGALLSSGVDSSLVSAVMQEVSTSRVKTFTVRFLEEQYNEADLASGIARQLGTDHTEITAEPDTALGVVTELPDVYDEPFADPSQIPTLLVSKLARRTVTVALSGDGGDEFFGGYKRYRQMLAFDRLARKTPAVALQAARHAPHWALEVAAAAARHARPSSLQDEVTGNRLRRLAELLEIEDPDARYLDFRSIWSHPDEVVFGGAEPPTAMTSKRIPACLGPVDRMMYSDMVDYLPDDILVKMDRASMAVGLEMRAPLLDYRFVELAWRAPRALCFAEAPGKPALRKLLSRRLPEQFINLPKRGFGVPINAWLRGPLHAWAEEMLSPSRLQRDGIFWAEPIVSRWKAHLAGRRDWGPQLWAVLMFNLWHERWMRSD</sequence>
<evidence type="ECO:0000313" key="8">
    <source>
        <dbReference type="EMBL" id="APG94499.1"/>
    </source>
</evidence>
<reference evidence="8 9" key="1">
    <citation type="submission" date="2015-10" db="EMBL/GenBank/DDBJ databases">
        <title>Genomic differences between typical nodule nitrogen-fixing rhizobial strains and those coming from bean seeds.</title>
        <authorList>
            <person name="Peralta H."/>
            <person name="Aguilar-Vera A."/>
            <person name="Diaz R."/>
            <person name="Mora Y."/>
            <person name="Martinez-Batallar G."/>
            <person name="Salazar E."/>
            <person name="Vargas-Lagunas C."/>
            <person name="Encarnacion S."/>
            <person name="Girard L."/>
            <person name="Mora J."/>
        </authorList>
    </citation>
    <scope>NUCLEOTIDE SEQUENCE [LARGE SCALE GENOMIC DNA]</scope>
    <source>
        <strain evidence="8 9">CFNEI 73</strain>
        <plasmid evidence="8 9">C</plasmid>
    </source>
</reference>
<keyword evidence="4" id="KW-0547">Nucleotide-binding</keyword>
<keyword evidence="5" id="KW-0067">ATP-binding</keyword>
<keyword evidence="6" id="KW-0315">Glutamine amidotransferase</keyword>
<proteinExistence type="inferred from homology"/>
<dbReference type="PIRSF" id="PIRSF001589">
    <property type="entry name" value="Asn_synthetase_glu-h"/>
    <property type="match status" value="1"/>
</dbReference>
<dbReference type="InterPro" id="IPR014729">
    <property type="entry name" value="Rossmann-like_a/b/a_fold"/>
</dbReference>
<evidence type="ECO:0000256" key="7">
    <source>
        <dbReference type="ARBA" id="ARBA00048741"/>
    </source>
</evidence>
<dbReference type="InterPro" id="IPR001962">
    <property type="entry name" value="Asn_synthase"/>
</dbReference>
<dbReference type="KEGG" id="same:SAMCFNEI73_pC0783"/>